<feature type="transmembrane region" description="Helical" evidence="13">
    <location>
        <begin position="60"/>
        <end position="83"/>
    </location>
</feature>
<dbReference type="EC" id="2.7.13.3" evidence="3"/>
<dbReference type="SMART" id="SM00388">
    <property type="entry name" value="HisKA"/>
    <property type="match status" value="1"/>
</dbReference>
<keyword evidence="4" id="KW-0597">Phosphoprotein</keyword>
<evidence type="ECO:0000256" key="4">
    <source>
        <dbReference type="ARBA" id="ARBA00022553"/>
    </source>
</evidence>
<comment type="caution">
    <text evidence="16">The sequence shown here is derived from an EMBL/GenBank/DDBJ whole genome shotgun (WGS) entry which is preliminary data.</text>
</comment>
<dbReference type="Proteomes" id="UP001263246">
    <property type="component" value="Unassembled WGS sequence"/>
</dbReference>
<evidence type="ECO:0000313" key="17">
    <source>
        <dbReference type="Proteomes" id="UP001263246"/>
    </source>
</evidence>
<name>A0AB35Y732_9FIRM</name>
<keyword evidence="9 16" id="KW-0067">ATP-binding</keyword>
<dbReference type="GO" id="GO:0005524">
    <property type="term" value="F:ATP binding"/>
    <property type="evidence" value="ECO:0007669"/>
    <property type="project" value="UniProtKB-KW"/>
</dbReference>
<dbReference type="Pfam" id="PF00512">
    <property type="entry name" value="HisKA"/>
    <property type="match status" value="1"/>
</dbReference>
<evidence type="ECO:0000256" key="5">
    <source>
        <dbReference type="ARBA" id="ARBA00022679"/>
    </source>
</evidence>
<evidence type="ECO:0000256" key="10">
    <source>
        <dbReference type="ARBA" id="ARBA00022989"/>
    </source>
</evidence>
<dbReference type="Gene3D" id="1.10.287.130">
    <property type="match status" value="1"/>
</dbReference>
<reference evidence="15 17" key="1">
    <citation type="submission" date="2023-10" db="EMBL/GenBank/DDBJ databases">
        <title>Host Genetic Regulation of Human Gut Microbial Structural Variation.</title>
        <authorList>
            <person name="Harmsen H.J.M."/>
        </authorList>
    </citation>
    <scope>NUCLEOTIDE SEQUENCE [LARGE SCALE GENOMIC DNA]</scope>
    <source>
        <strain evidence="15 17">HTF-F</strain>
    </source>
</reference>
<evidence type="ECO:0000256" key="2">
    <source>
        <dbReference type="ARBA" id="ARBA00004141"/>
    </source>
</evidence>
<dbReference type="InterPro" id="IPR004358">
    <property type="entry name" value="Sig_transdc_His_kin-like_C"/>
</dbReference>
<protein>
    <recommendedName>
        <fullName evidence="3">histidine kinase</fullName>
        <ecNumber evidence="3">2.7.13.3</ecNumber>
    </recommendedName>
</protein>
<dbReference type="InterPro" id="IPR003594">
    <property type="entry name" value="HATPase_dom"/>
</dbReference>
<evidence type="ECO:0000256" key="9">
    <source>
        <dbReference type="ARBA" id="ARBA00022840"/>
    </source>
</evidence>
<keyword evidence="8" id="KW-0418">Kinase</keyword>
<dbReference type="GO" id="GO:0000155">
    <property type="term" value="F:phosphorelay sensor kinase activity"/>
    <property type="evidence" value="ECO:0007669"/>
    <property type="project" value="InterPro"/>
</dbReference>
<feature type="domain" description="Histidine kinase" evidence="14">
    <location>
        <begin position="131"/>
        <end position="350"/>
    </location>
</feature>
<organism evidence="16 18">
    <name type="scientific">Faecalibacterium wellingii</name>
    <dbReference type="NCBI Taxonomy" id="2929491"/>
    <lineage>
        <taxon>Bacteria</taxon>
        <taxon>Bacillati</taxon>
        <taxon>Bacillota</taxon>
        <taxon>Clostridia</taxon>
        <taxon>Eubacteriales</taxon>
        <taxon>Oscillospiraceae</taxon>
        <taxon>Faecalibacterium</taxon>
    </lineage>
</organism>
<dbReference type="InterPro" id="IPR052023">
    <property type="entry name" value="Histidine_kinase_KdpD"/>
</dbReference>
<evidence type="ECO:0000259" key="14">
    <source>
        <dbReference type="PROSITE" id="PS50109"/>
    </source>
</evidence>
<dbReference type="InterPro" id="IPR003661">
    <property type="entry name" value="HisK_dim/P_dom"/>
</dbReference>
<evidence type="ECO:0000256" key="6">
    <source>
        <dbReference type="ARBA" id="ARBA00022692"/>
    </source>
</evidence>
<dbReference type="Pfam" id="PF02518">
    <property type="entry name" value="HATPase_c"/>
    <property type="match status" value="1"/>
</dbReference>
<evidence type="ECO:0000256" key="11">
    <source>
        <dbReference type="ARBA" id="ARBA00023012"/>
    </source>
</evidence>
<evidence type="ECO:0000256" key="12">
    <source>
        <dbReference type="ARBA" id="ARBA00023136"/>
    </source>
</evidence>
<keyword evidence="7" id="KW-0547">Nucleotide-binding</keyword>
<proteinExistence type="predicted"/>
<dbReference type="Gene3D" id="1.20.120.620">
    <property type="entry name" value="Backbone structure of the membrane domain of e. Coli histidine kinase receptor kdpd"/>
    <property type="match status" value="1"/>
</dbReference>
<evidence type="ECO:0000256" key="1">
    <source>
        <dbReference type="ARBA" id="ARBA00000085"/>
    </source>
</evidence>
<dbReference type="CDD" id="cd00082">
    <property type="entry name" value="HisKA"/>
    <property type="match status" value="1"/>
</dbReference>
<dbReference type="InterPro" id="IPR005467">
    <property type="entry name" value="His_kinase_dom"/>
</dbReference>
<dbReference type="EMBL" id="JAWHPR010000007">
    <property type="protein sequence ID" value="MDU8689436.1"/>
    <property type="molecule type" value="Genomic_DNA"/>
</dbReference>
<dbReference type="PROSITE" id="PS50109">
    <property type="entry name" value="HIS_KIN"/>
    <property type="match status" value="1"/>
</dbReference>
<keyword evidence="6 13" id="KW-0812">Transmembrane</keyword>
<keyword evidence="10 13" id="KW-1133">Transmembrane helix</keyword>
<dbReference type="RefSeq" id="WP_249238041.1">
    <property type="nucleotide sequence ID" value="NZ_CP094473.1"/>
</dbReference>
<dbReference type="SUPFAM" id="SSF47384">
    <property type="entry name" value="Homodimeric domain of signal transducing histidine kinase"/>
    <property type="match status" value="1"/>
</dbReference>
<comment type="catalytic activity">
    <reaction evidence="1">
        <text>ATP + protein L-histidine = ADP + protein N-phospho-L-histidine.</text>
        <dbReference type="EC" id="2.7.13.3"/>
    </reaction>
</comment>
<dbReference type="SUPFAM" id="SSF55874">
    <property type="entry name" value="ATPase domain of HSP90 chaperone/DNA topoisomerase II/histidine kinase"/>
    <property type="match status" value="1"/>
</dbReference>
<dbReference type="GO" id="GO:0005886">
    <property type="term" value="C:plasma membrane"/>
    <property type="evidence" value="ECO:0007669"/>
    <property type="project" value="TreeGrafter"/>
</dbReference>
<dbReference type="EMBL" id="JBBFGL010000006">
    <property type="protein sequence ID" value="MEJ5196131.1"/>
    <property type="molecule type" value="Genomic_DNA"/>
</dbReference>
<dbReference type="InterPro" id="IPR036890">
    <property type="entry name" value="HATPase_C_sf"/>
</dbReference>
<dbReference type="InterPro" id="IPR025201">
    <property type="entry name" value="KdpD_TM"/>
</dbReference>
<keyword evidence="11" id="KW-0902">Two-component regulatory system</keyword>
<dbReference type="Proteomes" id="UP001373196">
    <property type="component" value="Unassembled WGS sequence"/>
</dbReference>
<dbReference type="CDD" id="cd00075">
    <property type="entry name" value="HATPase"/>
    <property type="match status" value="1"/>
</dbReference>
<feature type="transmembrane region" description="Helical" evidence="13">
    <location>
        <begin position="37"/>
        <end position="53"/>
    </location>
</feature>
<evidence type="ECO:0000256" key="8">
    <source>
        <dbReference type="ARBA" id="ARBA00022777"/>
    </source>
</evidence>
<evidence type="ECO:0000256" key="13">
    <source>
        <dbReference type="SAM" id="Phobius"/>
    </source>
</evidence>
<keyword evidence="17" id="KW-1185">Reference proteome</keyword>
<dbReference type="SMART" id="SM00387">
    <property type="entry name" value="HATPase_c"/>
    <property type="match status" value="1"/>
</dbReference>
<gene>
    <name evidence="15" type="ORF">RX402_11920</name>
    <name evidence="16" type="ORF">WF834_08060</name>
</gene>
<accession>A0AB35Y732</accession>
<feature type="transmembrane region" description="Helical" evidence="13">
    <location>
        <begin position="12"/>
        <end position="31"/>
    </location>
</feature>
<keyword evidence="5" id="KW-0808">Transferase</keyword>
<dbReference type="PANTHER" id="PTHR45569:SF1">
    <property type="entry name" value="SENSOR PROTEIN KDPD"/>
    <property type="match status" value="1"/>
</dbReference>
<dbReference type="PRINTS" id="PR00344">
    <property type="entry name" value="BCTRLSENSOR"/>
</dbReference>
<dbReference type="Gene3D" id="3.30.565.10">
    <property type="entry name" value="Histidine kinase-like ATPase, C-terminal domain"/>
    <property type="match status" value="1"/>
</dbReference>
<evidence type="ECO:0000256" key="3">
    <source>
        <dbReference type="ARBA" id="ARBA00012438"/>
    </source>
</evidence>
<dbReference type="PANTHER" id="PTHR45569">
    <property type="entry name" value="SENSOR PROTEIN KDPD"/>
    <property type="match status" value="1"/>
</dbReference>
<sequence length="360" mass="39886">MKKQTLVRDAAVMLLTLLAAYAMVMLTQAVMGRIEGVAMLIFMLAVFVTSMYTEGYVWGVAASLISVLAVNFAFLSPYFAFNFTLSENLFSGLVMLVVSIMTSTLTTRIKKQEQLRMESEKEKMRANLLRAVSHDLRTPLTSIYGACSTVIENYDSLDKAKTIKLLGEACSDAQWLTRMVENLLSVTRIDSEKVTVQKTPTVLDELLDAVLVKFRKRYPDIQVELETPDAFIVIPMDSMLIQQVLMNLLENAALHAEGMTKLTLKVFTVGNRAVFEVTDNGCGIPRERLKTLFSGTGSTDPDVPADSRKHGMGIGLSVCAAIIKAHGGEIKAESRVGEGTTIRFWLETEEIEMEDAEDEQ</sequence>
<reference evidence="16" key="2">
    <citation type="submission" date="2024-03" db="EMBL/GenBank/DDBJ databases">
        <authorList>
            <person name="Plomp N."/>
            <person name="Harmsen H.J."/>
        </authorList>
    </citation>
    <scope>NUCLEOTIDE SEQUENCE</scope>
    <source>
        <strain evidence="16">HTF-128</strain>
    </source>
</reference>
<comment type="subcellular location">
    <subcellularLocation>
        <location evidence="2">Membrane</location>
        <topology evidence="2">Multi-pass membrane protein</topology>
    </subcellularLocation>
</comment>
<dbReference type="Pfam" id="PF13493">
    <property type="entry name" value="DUF4118"/>
    <property type="match status" value="1"/>
</dbReference>
<keyword evidence="12 13" id="KW-0472">Membrane</keyword>
<feature type="transmembrane region" description="Helical" evidence="13">
    <location>
        <begin position="89"/>
        <end position="107"/>
    </location>
</feature>
<evidence type="ECO:0000313" key="15">
    <source>
        <dbReference type="EMBL" id="MDU8689436.1"/>
    </source>
</evidence>
<dbReference type="InterPro" id="IPR036097">
    <property type="entry name" value="HisK_dim/P_sf"/>
</dbReference>
<evidence type="ECO:0000313" key="16">
    <source>
        <dbReference type="EMBL" id="MEJ5196131.1"/>
    </source>
</evidence>
<dbReference type="AlphaFoldDB" id="A0AB35Y732"/>
<dbReference type="InterPro" id="IPR038318">
    <property type="entry name" value="KdpD_sf"/>
</dbReference>
<evidence type="ECO:0000256" key="7">
    <source>
        <dbReference type="ARBA" id="ARBA00022741"/>
    </source>
</evidence>
<evidence type="ECO:0000313" key="18">
    <source>
        <dbReference type="Proteomes" id="UP001373196"/>
    </source>
</evidence>